<proteinExistence type="predicted"/>
<accession>S7X439</accession>
<comment type="caution">
    <text evidence="1">The sequence shown here is derived from an EMBL/GenBank/DDBJ whole genome shotgun (WGS) entry which is preliminary data.</text>
</comment>
<dbReference type="RefSeq" id="WP_020895903.1">
    <property type="nucleotide sequence ID" value="NZ_ATMR01000081.1"/>
</dbReference>
<evidence type="ECO:0000313" key="2">
    <source>
        <dbReference type="Proteomes" id="UP000014962"/>
    </source>
</evidence>
<dbReference type="Proteomes" id="UP000014962">
    <property type="component" value="Unassembled WGS sequence"/>
</dbReference>
<reference evidence="1 2" key="1">
    <citation type="journal article" date="2013" name="Genome Announc.">
        <title>Draft Genome Sequence of Winogradskyella psychrotolerans RS-3T, Isolated from the Marine Transect of Kongsfjorden, Ny-Alesund, Svalbard, Arctic Ocean.</title>
        <authorList>
            <person name="Kumar Pinnaka A."/>
            <person name="Ara S."/>
            <person name="Singh A."/>
            <person name="Shivaji S."/>
        </authorList>
    </citation>
    <scope>NUCLEOTIDE SEQUENCE [LARGE SCALE GENOMIC DNA]</scope>
    <source>
        <strain evidence="1 2">RS-3</strain>
    </source>
</reference>
<organism evidence="1 2">
    <name type="scientific">Winogradskyella psychrotolerans RS-3</name>
    <dbReference type="NCBI Taxonomy" id="641526"/>
    <lineage>
        <taxon>Bacteria</taxon>
        <taxon>Pseudomonadati</taxon>
        <taxon>Bacteroidota</taxon>
        <taxon>Flavobacteriia</taxon>
        <taxon>Flavobacteriales</taxon>
        <taxon>Flavobacteriaceae</taxon>
        <taxon>Winogradskyella</taxon>
    </lineage>
</organism>
<dbReference type="EMBL" id="ATMR01000081">
    <property type="protein sequence ID" value="EPR73804.1"/>
    <property type="molecule type" value="Genomic_DNA"/>
</dbReference>
<gene>
    <name evidence="1" type="ORF">ADIWIN_1164</name>
</gene>
<evidence type="ECO:0000313" key="1">
    <source>
        <dbReference type="EMBL" id="EPR73804.1"/>
    </source>
</evidence>
<name>S7X439_9FLAO</name>
<dbReference type="AlphaFoldDB" id="S7X439"/>
<sequence length="59" mass="7047">MKNTAINPTIWQPISYSAYRAEKSNRKKRQTSLFNSLRNYKPFKDFYSESTDFTNTFNV</sequence>
<dbReference type="OrthoDB" id="9946365at2"/>
<protein>
    <submittedName>
        <fullName evidence="1">Uncharacterized protein</fullName>
    </submittedName>
</protein>
<keyword evidence="2" id="KW-1185">Reference proteome</keyword>